<dbReference type="AlphaFoldDB" id="A0A2B5UVM9"/>
<dbReference type="Proteomes" id="UP000219775">
    <property type="component" value="Unassembled WGS sequence"/>
</dbReference>
<accession>A0A2B5UVM9</accession>
<dbReference type="PANTHER" id="PTHR43460">
    <property type="entry name" value="METHYLTRANSFERASE"/>
    <property type="match status" value="1"/>
</dbReference>
<dbReference type="GO" id="GO:0008168">
    <property type="term" value="F:methyltransferase activity"/>
    <property type="evidence" value="ECO:0007669"/>
    <property type="project" value="UniProtKB-KW"/>
</dbReference>
<gene>
    <name evidence="2" type="ORF">CN613_30475</name>
</gene>
<proteinExistence type="predicted"/>
<sequence>MNELDYKNFYDKVGRSNGWDFSKLKYVTEGATWEFYEEVIERCKSSDVLLDIGAGGGENVLRIAPAALFMIGIDNSSGMIETAQSNLEKASVSNVRFFKMESEGLMFPHSFFDIVSCCHAPFVAAEIAKVIKKGGIFLTQQVSEHDKWNLKAAFGRGQCLGEKDGTLKEKYVRELKSAGFTDVQILEYDAIDYYQTPEDLLFLLKHTPIIPRFGEEKEDFDILEKFIITNKTEKGIRTNSKRFMIIAIELPPLTSTRA</sequence>
<name>A0A2B5UVM9_9BACI</name>
<accession>A0A2C0V635</accession>
<feature type="domain" description="Methyltransferase" evidence="1">
    <location>
        <begin position="50"/>
        <end position="135"/>
    </location>
</feature>
<dbReference type="PANTHER" id="PTHR43460:SF1">
    <property type="entry name" value="METHYLTRANSFERASE TYPE 11 DOMAIN-CONTAINING PROTEIN"/>
    <property type="match status" value="1"/>
</dbReference>
<dbReference type="InterPro" id="IPR041698">
    <property type="entry name" value="Methyltransf_25"/>
</dbReference>
<protein>
    <submittedName>
        <fullName evidence="2">Class I SAM-dependent methyltransferase</fullName>
    </submittedName>
</protein>
<comment type="caution">
    <text evidence="2">The sequence shown here is derived from an EMBL/GenBank/DDBJ whole genome shotgun (WGS) entry which is preliminary data.</text>
</comment>
<keyword evidence="2" id="KW-0489">Methyltransferase</keyword>
<dbReference type="SUPFAM" id="SSF53335">
    <property type="entry name" value="S-adenosyl-L-methionine-dependent methyltransferases"/>
    <property type="match status" value="1"/>
</dbReference>
<dbReference type="Pfam" id="PF13649">
    <property type="entry name" value="Methyltransf_25"/>
    <property type="match status" value="1"/>
</dbReference>
<dbReference type="Gene3D" id="3.40.50.150">
    <property type="entry name" value="Vaccinia Virus protein VP39"/>
    <property type="match status" value="1"/>
</dbReference>
<dbReference type="InterPro" id="IPR052939">
    <property type="entry name" value="23S_rRNA_MeTrnsfrase_RlmA"/>
</dbReference>
<dbReference type="RefSeq" id="WP_018767121.1">
    <property type="nucleotide sequence ID" value="NZ_NUDA01000029.1"/>
</dbReference>
<evidence type="ECO:0000313" key="3">
    <source>
        <dbReference type="Proteomes" id="UP000219775"/>
    </source>
</evidence>
<dbReference type="CDD" id="cd02440">
    <property type="entry name" value="AdoMet_MTases"/>
    <property type="match status" value="1"/>
</dbReference>
<evidence type="ECO:0000259" key="1">
    <source>
        <dbReference type="Pfam" id="PF13649"/>
    </source>
</evidence>
<evidence type="ECO:0000313" key="2">
    <source>
        <dbReference type="EMBL" id="PEM55616.1"/>
    </source>
</evidence>
<keyword evidence="2" id="KW-0808">Transferase</keyword>
<dbReference type="EMBL" id="NUDP01000317">
    <property type="protein sequence ID" value="PEM55616.1"/>
    <property type="molecule type" value="Genomic_DNA"/>
</dbReference>
<dbReference type="InterPro" id="IPR029063">
    <property type="entry name" value="SAM-dependent_MTases_sf"/>
</dbReference>
<dbReference type="GO" id="GO:0032259">
    <property type="term" value="P:methylation"/>
    <property type="evidence" value="ECO:0007669"/>
    <property type="project" value="UniProtKB-KW"/>
</dbReference>
<reference evidence="2 3" key="1">
    <citation type="submission" date="2017-09" db="EMBL/GenBank/DDBJ databases">
        <title>Large-scale bioinformatics analysis of Bacillus genomes uncovers conserved roles of natural products in bacterial physiology.</title>
        <authorList>
            <consortium name="Agbiome Team Llc"/>
            <person name="Bleich R.M."/>
            <person name="Grubbs K.J."/>
            <person name="Santa Maria K.C."/>
            <person name="Allen S.E."/>
            <person name="Farag S."/>
            <person name="Shank E.A."/>
            <person name="Bowers A."/>
        </authorList>
    </citation>
    <scope>NUCLEOTIDE SEQUENCE [LARGE SCALE GENOMIC DNA]</scope>
    <source>
        <strain evidence="2 3">AFS009893</strain>
    </source>
</reference>
<organism evidence="2 3">
    <name type="scientific">Bacillus pseudomycoides</name>
    <dbReference type="NCBI Taxonomy" id="64104"/>
    <lineage>
        <taxon>Bacteria</taxon>
        <taxon>Bacillati</taxon>
        <taxon>Bacillota</taxon>
        <taxon>Bacilli</taxon>
        <taxon>Bacillales</taxon>
        <taxon>Bacillaceae</taxon>
        <taxon>Bacillus</taxon>
        <taxon>Bacillus cereus group</taxon>
    </lineage>
</organism>